<keyword evidence="3" id="KW-1185">Reference proteome</keyword>
<feature type="region of interest" description="Disordered" evidence="1">
    <location>
        <begin position="43"/>
        <end position="76"/>
    </location>
</feature>
<evidence type="ECO:0000313" key="2">
    <source>
        <dbReference type="EMBL" id="GAA3016985.1"/>
    </source>
</evidence>
<proteinExistence type="predicted"/>
<comment type="caution">
    <text evidence="2">The sequence shown here is derived from an EMBL/GenBank/DDBJ whole genome shotgun (WGS) entry which is preliminary data.</text>
</comment>
<evidence type="ECO:0000313" key="3">
    <source>
        <dbReference type="Proteomes" id="UP001499930"/>
    </source>
</evidence>
<dbReference type="Proteomes" id="UP001499930">
    <property type="component" value="Unassembled WGS sequence"/>
</dbReference>
<accession>A0ABP6KSD8</accession>
<protein>
    <submittedName>
        <fullName evidence="2">Uncharacterized protein</fullName>
    </submittedName>
</protein>
<name>A0ABP6KSD8_9ACTN</name>
<evidence type="ECO:0000256" key="1">
    <source>
        <dbReference type="SAM" id="MobiDB-lite"/>
    </source>
</evidence>
<reference evidence="3" key="1">
    <citation type="journal article" date="2019" name="Int. J. Syst. Evol. Microbiol.">
        <title>The Global Catalogue of Microorganisms (GCM) 10K type strain sequencing project: providing services to taxonomists for standard genome sequencing and annotation.</title>
        <authorList>
            <consortium name="The Broad Institute Genomics Platform"/>
            <consortium name="The Broad Institute Genome Sequencing Center for Infectious Disease"/>
            <person name="Wu L."/>
            <person name="Ma J."/>
        </authorList>
    </citation>
    <scope>NUCLEOTIDE SEQUENCE [LARGE SCALE GENOMIC DNA]</scope>
    <source>
        <strain evidence="3">JCM 3106</strain>
    </source>
</reference>
<dbReference type="EMBL" id="BAAAWD010000013">
    <property type="protein sequence ID" value="GAA3016985.1"/>
    <property type="molecule type" value="Genomic_DNA"/>
</dbReference>
<organism evidence="2 3">
    <name type="scientific">Streptosporangium longisporum</name>
    <dbReference type="NCBI Taxonomy" id="46187"/>
    <lineage>
        <taxon>Bacteria</taxon>
        <taxon>Bacillati</taxon>
        <taxon>Actinomycetota</taxon>
        <taxon>Actinomycetes</taxon>
        <taxon>Streptosporangiales</taxon>
        <taxon>Streptosporangiaceae</taxon>
        <taxon>Streptosporangium</taxon>
    </lineage>
</organism>
<sequence>MPDPLTPALPDLDTLTGELVRGAGWDTLRLPALRPGAGWDLLPAAPDDGVRDAPRPPARGKAGGAHPPAFPHSPGHFLRTRQAKHLYACCPERLS</sequence>
<gene>
    <name evidence="2" type="ORF">GCM10017559_45900</name>
</gene>